<feature type="transmembrane region" description="Helical" evidence="2">
    <location>
        <begin position="94"/>
        <end position="115"/>
    </location>
</feature>
<dbReference type="AlphaFoldDB" id="A0A167WP49"/>
<keyword evidence="2" id="KW-0472">Membrane</keyword>
<gene>
    <name evidence="3" type="ORF">AAP_04589</name>
</gene>
<evidence type="ECO:0000256" key="2">
    <source>
        <dbReference type="SAM" id="Phobius"/>
    </source>
</evidence>
<feature type="transmembrane region" description="Helical" evidence="2">
    <location>
        <begin position="26"/>
        <end position="48"/>
    </location>
</feature>
<name>A0A167WP49_9EURO</name>
<evidence type="ECO:0000256" key="1">
    <source>
        <dbReference type="SAM" id="MobiDB-lite"/>
    </source>
</evidence>
<dbReference type="Proteomes" id="UP000242877">
    <property type="component" value="Unassembled WGS sequence"/>
</dbReference>
<feature type="region of interest" description="Disordered" evidence="1">
    <location>
        <begin position="164"/>
        <end position="184"/>
    </location>
</feature>
<keyword evidence="2" id="KW-1133">Transmembrane helix</keyword>
<dbReference type="VEuPathDB" id="FungiDB:AAP_04589"/>
<feature type="compositionally biased region" description="Acidic residues" evidence="1">
    <location>
        <begin position="174"/>
        <end position="184"/>
    </location>
</feature>
<dbReference type="EMBL" id="AZGZ01000022">
    <property type="protein sequence ID" value="KZZ89104.1"/>
    <property type="molecule type" value="Genomic_DNA"/>
</dbReference>
<comment type="caution">
    <text evidence="3">The sequence shown here is derived from an EMBL/GenBank/DDBJ whole genome shotgun (WGS) entry which is preliminary data.</text>
</comment>
<organism evidence="3 4">
    <name type="scientific">Ascosphaera apis ARSEF 7405</name>
    <dbReference type="NCBI Taxonomy" id="392613"/>
    <lineage>
        <taxon>Eukaryota</taxon>
        <taxon>Fungi</taxon>
        <taxon>Dikarya</taxon>
        <taxon>Ascomycota</taxon>
        <taxon>Pezizomycotina</taxon>
        <taxon>Eurotiomycetes</taxon>
        <taxon>Eurotiomycetidae</taxon>
        <taxon>Onygenales</taxon>
        <taxon>Ascosphaeraceae</taxon>
        <taxon>Ascosphaera</taxon>
    </lineage>
</organism>
<evidence type="ECO:0000313" key="4">
    <source>
        <dbReference type="Proteomes" id="UP000242877"/>
    </source>
</evidence>
<sequence length="184" mass="20693">MYYTESKHQPFLAIGGHATKRQITFVVLKAVQLWVYFHIIQICINYMWNQEELHFKLPDIVAVAFAMCSFYVVPACASLATVARYRHPDKWGALTILEIMFMGPWAIFTMGYSTVAPISCLSIDSILKNQQFCDSNDLPNGLEGDSALSIVVIVVGASISWTETSTSSGTGYREEEEDIEYEEV</sequence>
<feature type="transmembrane region" description="Helical" evidence="2">
    <location>
        <begin position="60"/>
        <end position="82"/>
    </location>
</feature>
<keyword evidence="2" id="KW-0812">Transmembrane</keyword>
<keyword evidence="4" id="KW-1185">Reference proteome</keyword>
<protein>
    <submittedName>
        <fullName evidence="3">Uncharacterized protein</fullName>
    </submittedName>
</protein>
<evidence type="ECO:0000313" key="3">
    <source>
        <dbReference type="EMBL" id="KZZ89104.1"/>
    </source>
</evidence>
<accession>A0A167WP49</accession>
<reference evidence="3 4" key="1">
    <citation type="journal article" date="2016" name="Genome Biol. Evol.">
        <title>Divergent and convergent evolution of fungal pathogenicity.</title>
        <authorList>
            <person name="Shang Y."/>
            <person name="Xiao G."/>
            <person name="Zheng P."/>
            <person name="Cen K."/>
            <person name="Zhan S."/>
            <person name="Wang C."/>
        </authorList>
    </citation>
    <scope>NUCLEOTIDE SEQUENCE [LARGE SCALE GENOMIC DNA]</scope>
    <source>
        <strain evidence="3 4">ARSEF 7405</strain>
    </source>
</reference>
<proteinExistence type="predicted"/>